<dbReference type="SUPFAM" id="SSF52141">
    <property type="entry name" value="Uracil-DNA glycosylase-like"/>
    <property type="match status" value="1"/>
</dbReference>
<dbReference type="Pfam" id="PF03167">
    <property type="entry name" value="UDG"/>
    <property type="match status" value="1"/>
</dbReference>
<name>A0A0J6F563_9BORD</name>
<evidence type="ECO:0000313" key="3">
    <source>
        <dbReference type="EMBL" id="CUI37478.1"/>
    </source>
</evidence>
<keyword evidence="5" id="KW-1185">Reference proteome</keyword>
<reference evidence="3 4" key="1">
    <citation type="submission" date="2015-09" db="EMBL/GenBank/DDBJ databases">
        <authorList>
            <person name="Jackson K.R."/>
            <person name="Lunt B.L."/>
            <person name="Fisher J.N.B."/>
            <person name="Gardner A.V."/>
            <person name="Bailey M.E."/>
            <person name="Deus L.M."/>
            <person name="Earl A.S."/>
            <person name="Gibby P.D."/>
            <person name="Hartmann K.A."/>
            <person name="Liu J.E."/>
            <person name="Manci A.M."/>
            <person name="Nielsen D.A."/>
            <person name="Solomon M.B."/>
            <person name="Breakwell D.P."/>
            <person name="Burnett S.H."/>
            <person name="Grose J.H."/>
        </authorList>
    </citation>
    <scope>NUCLEOTIDE SEQUENCE [LARGE SCALE GENOMIC DNA]</scope>
    <source>
        <strain evidence="3 4">2789STDY5608636</strain>
    </source>
</reference>
<proteinExistence type="predicted"/>
<dbReference type="KEGG" id="bpdz:BBN53_11250"/>
<dbReference type="Proteomes" id="UP000092950">
    <property type="component" value="Chromosome"/>
</dbReference>
<dbReference type="NCBIfam" id="TIGR04274">
    <property type="entry name" value="hypoxanDNAglyco"/>
    <property type="match status" value="1"/>
</dbReference>
<evidence type="ECO:0000259" key="1">
    <source>
        <dbReference type="SMART" id="SM00986"/>
    </source>
</evidence>
<dbReference type="CDD" id="cd10032">
    <property type="entry name" value="UDG-F6_HDG"/>
    <property type="match status" value="1"/>
</dbReference>
<dbReference type="InterPro" id="IPR026353">
    <property type="entry name" value="Hypoxan-DNA_Glyclase"/>
</dbReference>
<dbReference type="AlphaFoldDB" id="A0A0J6F563"/>
<dbReference type="SMART" id="SM00986">
    <property type="entry name" value="UDG"/>
    <property type="match status" value="1"/>
</dbReference>
<protein>
    <submittedName>
        <fullName evidence="2">DNA-deoxyinosine glycosylase</fullName>
    </submittedName>
    <submittedName>
        <fullName evidence="3">G:T/U mismatch-specific DNA glycosylase</fullName>
    </submittedName>
</protein>
<sequence length="173" mass="18370">MRAEAASPRVQGFAPAARADARILILGTMPGAVSLARGEYYAHARNAFWRIAQALFGVDAAAPYHARLRALQEAGVALWDVLAACERPGSLDAAIVAASAVPNDFAGFLARHPRLEVIGLNGAKAAQLYRRHVGPMLAGRDSRLRVLALPSTSPAHAAQGFEEKLQAWRAVLG</sequence>
<dbReference type="EMBL" id="CP016440">
    <property type="protein sequence ID" value="ANY16418.1"/>
    <property type="molecule type" value="Genomic_DNA"/>
</dbReference>
<feature type="domain" description="Uracil-DNA glycosylase-like" evidence="1">
    <location>
        <begin position="14"/>
        <end position="172"/>
    </location>
</feature>
<accession>A0A0M7CBU8</accession>
<evidence type="ECO:0000313" key="2">
    <source>
        <dbReference type="EMBL" id="ANY16418.1"/>
    </source>
</evidence>
<dbReference type="InterPro" id="IPR005122">
    <property type="entry name" value="Uracil-DNA_glycosylase-like"/>
</dbReference>
<gene>
    <name evidence="2" type="ORF">BBN53_11250</name>
    <name evidence="3" type="ORF">ERS370011_00306</name>
</gene>
<organism evidence="3 4">
    <name type="scientific">Bordetella pseudohinzii</name>
    <dbReference type="NCBI Taxonomy" id="1331258"/>
    <lineage>
        <taxon>Bacteria</taxon>
        <taxon>Pseudomonadati</taxon>
        <taxon>Pseudomonadota</taxon>
        <taxon>Betaproteobacteria</taxon>
        <taxon>Burkholderiales</taxon>
        <taxon>Alcaligenaceae</taxon>
        <taxon>Bordetella</taxon>
    </lineage>
</organism>
<accession>A0A0J6F563</accession>
<dbReference type="InterPro" id="IPR036895">
    <property type="entry name" value="Uracil-DNA_glycosylase-like_sf"/>
</dbReference>
<dbReference type="EMBL" id="CYTV01000001">
    <property type="protein sequence ID" value="CUI37478.1"/>
    <property type="molecule type" value="Genomic_DNA"/>
</dbReference>
<reference evidence="2 5" key="2">
    <citation type="submission" date="2016-07" db="EMBL/GenBank/DDBJ databases">
        <title>Complete genome sequences of Bordetella pseudohinzii.</title>
        <authorList>
            <person name="Spilker T."/>
            <person name="Darrah R."/>
            <person name="LiPuma J.J."/>
        </authorList>
    </citation>
    <scope>NUCLEOTIDE SEQUENCE [LARGE SCALE GENOMIC DNA]</scope>
    <source>
        <strain evidence="2 5">HI4681</strain>
    </source>
</reference>
<evidence type="ECO:0000313" key="4">
    <source>
        <dbReference type="Proteomes" id="UP000053096"/>
    </source>
</evidence>
<dbReference type="Proteomes" id="UP000053096">
    <property type="component" value="Unassembled WGS sequence"/>
</dbReference>
<dbReference type="Gene3D" id="3.40.470.10">
    <property type="entry name" value="Uracil-DNA glycosylase-like domain"/>
    <property type="match status" value="1"/>
</dbReference>
<dbReference type="SMART" id="SM00987">
    <property type="entry name" value="UreE_C"/>
    <property type="match status" value="1"/>
</dbReference>
<dbReference type="OrthoDB" id="9799921at2"/>
<evidence type="ECO:0000313" key="5">
    <source>
        <dbReference type="Proteomes" id="UP000092950"/>
    </source>
</evidence>
<dbReference type="RefSeq" id="WP_043209265.1">
    <property type="nucleotide sequence ID" value="NZ_CAJGUP010000170.1"/>
</dbReference>